<dbReference type="GO" id="GO:0001913">
    <property type="term" value="P:T cell mediated cytotoxicity"/>
    <property type="evidence" value="ECO:0007669"/>
    <property type="project" value="TreeGrafter"/>
</dbReference>
<evidence type="ECO:0000256" key="8">
    <source>
        <dbReference type="SAM" id="SignalP"/>
    </source>
</evidence>
<protein>
    <submittedName>
        <fullName evidence="10">Perforin-1-like</fullName>
    </submittedName>
</protein>
<name>A0A3Q4MDB1_NEOBR</name>
<sequence length="519" mass="59297">MLFFSTPPPLCLILLLSYNSPVLSCQTGNNSECESAPFVPGYNLVGEGFNLVTLRRTSAYVADVRTYMTPDGDCTLCTNRLQGNRLQKVPVSVVDWRAFSQCSTPVDSSVHNSIRYSIIPSFKFAAARAAEDRYTFSVHGITCKYYSFRVASRPPLSPEFKRDVDNLPSHYNSSTSDQYDKLIHTYGTHYIHKVFLGGQLRRITAARTCLSTLNQLNSHEVLYMKQMCLPTDCTHFIYTHYVLQNQDYTTRYGAGLHQHHTEVIGGNDWSGDFALNVDDSVGFRNWLNSLKDLPDTVSYSLLALHELMPTEAKKEEMKTAIEKYLSDNIMLSSKKKPTCQHPNNLASNCCPIQARRGLLNVTKIQAWDLWGDDWSMSDSLLTENKPHVNHILFSFFFLIKVNTESLLEVQIWDEDNIGSNDLLVLCKEYLRAGSNTIRCSDSGGRFALHYTLICDPHLTGEKCELLYCMFVFIYSSLGVYKKKKEKSYLRPFKYHQGLMSQISINQNSHLFLYNQHYYK</sequence>
<proteinExistence type="inferred from homology"/>
<evidence type="ECO:0000256" key="6">
    <source>
        <dbReference type="ARBA" id="ARBA00023136"/>
    </source>
</evidence>
<dbReference type="GO" id="GO:0051607">
    <property type="term" value="P:defense response to virus"/>
    <property type="evidence" value="ECO:0007669"/>
    <property type="project" value="TreeGrafter"/>
</dbReference>
<dbReference type="Pfam" id="PF01823">
    <property type="entry name" value="MACPF"/>
    <property type="match status" value="1"/>
</dbReference>
<keyword evidence="7" id="KW-1015">Disulfide bond</keyword>
<feature type="domain" description="MACPF" evidence="9">
    <location>
        <begin position="1"/>
        <end position="340"/>
    </location>
</feature>
<dbReference type="PROSITE" id="PS51412">
    <property type="entry name" value="MACPF_2"/>
    <property type="match status" value="1"/>
</dbReference>
<dbReference type="Proteomes" id="UP000261580">
    <property type="component" value="Unassembled WGS sequence"/>
</dbReference>
<dbReference type="InterPro" id="IPR035892">
    <property type="entry name" value="C2_domain_sf"/>
</dbReference>
<reference evidence="10" key="1">
    <citation type="submission" date="2025-08" db="UniProtKB">
        <authorList>
            <consortium name="Ensembl"/>
        </authorList>
    </citation>
    <scope>IDENTIFICATION</scope>
</reference>
<evidence type="ECO:0000256" key="7">
    <source>
        <dbReference type="ARBA" id="ARBA00023157"/>
    </source>
</evidence>
<comment type="similarity">
    <text evidence="3">Belongs to the complement C6/C7/C8/C9 family.</text>
</comment>
<keyword evidence="6" id="KW-0472">Membrane</keyword>
<feature type="chain" id="PRO_5018622908" evidence="8">
    <location>
        <begin position="25"/>
        <end position="519"/>
    </location>
</feature>
<organism evidence="10 11">
    <name type="scientific">Neolamprologus brichardi</name>
    <name type="common">Fairy cichlid</name>
    <name type="synonym">Lamprologus brichardi</name>
    <dbReference type="NCBI Taxonomy" id="32507"/>
    <lineage>
        <taxon>Eukaryota</taxon>
        <taxon>Metazoa</taxon>
        <taxon>Chordata</taxon>
        <taxon>Craniata</taxon>
        <taxon>Vertebrata</taxon>
        <taxon>Euteleostomi</taxon>
        <taxon>Actinopterygii</taxon>
        <taxon>Neopterygii</taxon>
        <taxon>Teleostei</taxon>
        <taxon>Neoteleostei</taxon>
        <taxon>Acanthomorphata</taxon>
        <taxon>Ovalentaria</taxon>
        <taxon>Cichlomorphae</taxon>
        <taxon>Cichliformes</taxon>
        <taxon>Cichlidae</taxon>
        <taxon>African cichlids</taxon>
        <taxon>Pseudocrenilabrinae</taxon>
        <taxon>Lamprologini</taxon>
        <taxon>Neolamprologus</taxon>
    </lineage>
</organism>
<dbReference type="GO" id="GO:0022829">
    <property type="term" value="F:wide pore channel activity"/>
    <property type="evidence" value="ECO:0007669"/>
    <property type="project" value="TreeGrafter"/>
</dbReference>
<dbReference type="GO" id="GO:0031640">
    <property type="term" value="P:killing of cells of another organism"/>
    <property type="evidence" value="ECO:0007669"/>
    <property type="project" value="UniProtKB-KW"/>
</dbReference>
<keyword evidence="4" id="KW-0964">Secreted</keyword>
<dbReference type="GeneTree" id="ENSGT00530000063725"/>
<evidence type="ECO:0000256" key="1">
    <source>
        <dbReference type="ARBA" id="ARBA00004370"/>
    </source>
</evidence>
<evidence type="ECO:0000259" key="9">
    <source>
        <dbReference type="PROSITE" id="PS51412"/>
    </source>
</evidence>
<keyword evidence="5" id="KW-0204">Cytolysis</keyword>
<dbReference type="GO" id="GO:0005576">
    <property type="term" value="C:extracellular region"/>
    <property type="evidence" value="ECO:0007669"/>
    <property type="project" value="UniProtKB-SubCell"/>
</dbReference>
<comment type="subcellular location">
    <subcellularLocation>
        <location evidence="1">Membrane</location>
    </subcellularLocation>
    <subcellularLocation>
        <location evidence="2">Secreted</location>
    </subcellularLocation>
</comment>
<evidence type="ECO:0000313" key="10">
    <source>
        <dbReference type="Ensembl" id="ENSNBRP00000007259.1"/>
    </source>
</evidence>
<keyword evidence="11" id="KW-1185">Reference proteome</keyword>
<dbReference type="InterPro" id="IPR020864">
    <property type="entry name" value="MACPF"/>
</dbReference>
<dbReference type="Ensembl" id="ENSNBRT00000007464.1">
    <property type="protein sequence ID" value="ENSNBRP00000007259.1"/>
    <property type="gene ID" value="ENSNBRG00000005640.1"/>
</dbReference>
<evidence type="ECO:0000313" key="11">
    <source>
        <dbReference type="Proteomes" id="UP000261580"/>
    </source>
</evidence>
<dbReference type="InterPro" id="IPR020863">
    <property type="entry name" value="MACPF_CS"/>
</dbReference>
<evidence type="ECO:0000256" key="3">
    <source>
        <dbReference type="ARBA" id="ARBA00009214"/>
    </source>
</evidence>
<evidence type="ECO:0000256" key="4">
    <source>
        <dbReference type="ARBA" id="ARBA00022525"/>
    </source>
</evidence>
<dbReference type="Gene3D" id="2.60.40.150">
    <property type="entry name" value="C2 domain"/>
    <property type="match status" value="1"/>
</dbReference>
<evidence type="ECO:0000256" key="5">
    <source>
        <dbReference type="ARBA" id="ARBA00022852"/>
    </source>
</evidence>
<evidence type="ECO:0000256" key="2">
    <source>
        <dbReference type="ARBA" id="ARBA00004613"/>
    </source>
</evidence>
<dbReference type="SMART" id="SM00457">
    <property type="entry name" value="MACPF"/>
    <property type="match status" value="1"/>
</dbReference>
<dbReference type="AlphaFoldDB" id="A0A3Q4MDB1"/>
<feature type="signal peptide" evidence="8">
    <location>
        <begin position="1"/>
        <end position="24"/>
    </location>
</feature>
<keyword evidence="8" id="KW-0732">Signal</keyword>
<reference evidence="10" key="2">
    <citation type="submission" date="2025-09" db="UniProtKB">
        <authorList>
            <consortium name="Ensembl"/>
        </authorList>
    </citation>
    <scope>IDENTIFICATION</scope>
</reference>
<dbReference type="GO" id="GO:0016020">
    <property type="term" value="C:membrane"/>
    <property type="evidence" value="ECO:0007669"/>
    <property type="project" value="UniProtKB-SubCell"/>
</dbReference>
<accession>A0A3Q4MDB1</accession>
<dbReference type="PANTHER" id="PTHR46096:SF1">
    <property type="entry name" value="PERFORIN 1.5"/>
    <property type="match status" value="1"/>
</dbReference>
<dbReference type="InterPro" id="IPR052784">
    <property type="entry name" value="Perforin-1_pore-forming"/>
</dbReference>
<dbReference type="GO" id="GO:0001771">
    <property type="term" value="P:immunological synapse formation"/>
    <property type="evidence" value="ECO:0007669"/>
    <property type="project" value="TreeGrafter"/>
</dbReference>
<dbReference type="PANTHER" id="PTHR46096">
    <property type="entry name" value="PERFORIN-1"/>
    <property type="match status" value="1"/>
</dbReference>
<dbReference type="PROSITE" id="PS00279">
    <property type="entry name" value="MACPF_1"/>
    <property type="match status" value="1"/>
</dbReference>
<dbReference type="Bgee" id="ENSNBRG00000005640">
    <property type="expression patterns" value="Expressed in liver and 3 other cell types or tissues"/>
</dbReference>